<gene>
    <name evidence="1" type="ORF">APTSU1_000459400</name>
</gene>
<dbReference type="Proteomes" id="UP001623349">
    <property type="component" value="Unassembled WGS sequence"/>
</dbReference>
<evidence type="ECO:0000313" key="1">
    <source>
        <dbReference type="EMBL" id="GAB1289364.1"/>
    </source>
</evidence>
<protein>
    <submittedName>
        <fullName evidence="1">Uncharacterized protein</fullName>
    </submittedName>
</protein>
<name>A0ABQ0EQN0_APOSI</name>
<organism evidence="1 2">
    <name type="scientific">Apodemus speciosus</name>
    <name type="common">Large Japanese field mouse</name>
    <dbReference type="NCBI Taxonomy" id="105296"/>
    <lineage>
        <taxon>Eukaryota</taxon>
        <taxon>Metazoa</taxon>
        <taxon>Chordata</taxon>
        <taxon>Craniata</taxon>
        <taxon>Vertebrata</taxon>
        <taxon>Euteleostomi</taxon>
        <taxon>Mammalia</taxon>
        <taxon>Eutheria</taxon>
        <taxon>Euarchontoglires</taxon>
        <taxon>Glires</taxon>
        <taxon>Rodentia</taxon>
        <taxon>Myomorpha</taxon>
        <taxon>Muroidea</taxon>
        <taxon>Muridae</taxon>
        <taxon>Murinae</taxon>
        <taxon>Apodemus</taxon>
    </lineage>
</organism>
<sequence>MDCQGGGRFYKIRQDGGSVCYLVHGAWICEDPAWPKVLLSLQHCC</sequence>
<reference evidence="1 2" key="1">
    <citation type="submission" date="2024-08" db="EMBL/GenBank/DDBJ databases">
        <title>The draft genome of Apodemus speciosus.</title>
        <authorList>
            <person name="Nabeshima K."/>
            <person name="Suzuki S."/>
            <person name="Onuma M."/>
        </authorList>
    </citation>
    <scope>NUCLEOTIDE SEQUENCE [LARGE SCALE GENOMIC DNA]</scope>
    <source>
        <strain evidence="1">IB14-021</strain>
    </source>
</reference>
<accession>A0ABQ0EQN0</accession>
<evidence type="ECO:0000313" key="2">
    <source>
        <dbReference type="Proteomes" id="UP001623349"/>
    </source>
</evidence>
<keyword evidence="2" id="KW-1185">Reference proteome</keyword>
<comment type="caution">
    <text evidence="1">The sequence shown here is derived from an EMBL/GenBank/DDBJ whole genome shotgun (WGS) entry which is preliminary data.</text>
</comment>
<dbReference type="EMBL" id="BAAFST010000004">
    <property type="protein sequence ID" value="GAB1289364.1"/>
    <property type="molecule type" value="Genomic_DNA"/>
</dbReference>
<proteinExistence type="predicted"/>